<evidence type="ECO:0000313" key="9">
    <source>
        <dbReference type="Proteomes" id="UP000552241"/>
    </source>
</evidence>
<evidence type="ECO:0000259" key="6">
    <source>
        <dbReference type="Pfam" id="PF07980"/>
    </source>
</evidence>
<reference evidence="8 9" key="1">
    <citation type="submission" date="2020-07" db="EMBL/GenBank/DDBJ databases">
        <title>Moheibacter lacus sp. nov., a member of the family Flavobacteriaceae isolated from freshwater lake sediment.</title>
        <authorList>
            <person name="Liu Y."/>
        </authorList>
    </citation>
    <scope>NUCLEOTIDE SEQUENCE [LARGE SCALE GENOMIC DNA]</scope>
    <source>
        <strain evidence="8 9">BDHS18</strain>
    </source>
</reference>
<dbReference type="SUPFAM" id="SSF48452">
    <property type="entry name" value="TPR-like"/>
    <property type="match status" value="1"/>
</dbReference>
<keyword evidence="4" id="KW-0472">Membrane</keyword>
<dbReference type="Gene3D" id="1.25.40.900">
    <property type="match status" value="1"/>
</dbReference>
<evidence type="ECO:0000256" key="2">
    <source>
        <dbReference type="ARBA" id="ARBA00006275"/>
    </source>
</evidence>
<evidence type="ECO:0000256" key="4">
    <source>
        <dbReference type="ARBA" id="ARBA00023136"/>
    </source>
</evidence>
<name>A0A838ZNB5_9FLAO</name>
<dbReference type="Pfam" id="PF07980">
    <property type="entry name" value="SusD_RagB"/>
    <property type="match status" value="1"/>
</dbReference>
<organism evidence="8 9">
    <name type="scientific">Moheibacter lacus</name>
    <dbReference type="NCBI Taxonomy" id="2745851"/>
    <lineage>
        <taxon>Bacteria</taxon>
        <taxon>Pseudomonadati</taxon>
        <taxon>Bacteroidota</taxon>
        <taxon>Flavobacteriia</taxon>
        <taxon>Flavobacteriales</taxon>
        <taxon>Weeksellaceae</taxon>
        <taxon>Moheibacter</taxon>
    </lineage>
</organism>
<dbReference type="AlphaFoldDB" id="A0A838ZNB5"/>
<comment type="caution">
    <text evidence="8">The sequence shown here is derived from an EMBL/GenBank/DDBJ whole genome shotgun (WGS) entry which is preliminary data.</text>
</comment>
<feature type="domain" description="RagB/SusD" evidence="6">
    <location>
        <begin position="336"/>
        <end position="459"/>
    </location>
</feature>
<dbReference type="CDD" id="cd08977">
    <property type="entry name" value="SusD"/>
    <property type="match status" value="1"/>
</dbReference>
<evidence type="ECO:0000313" key="8">
    <source>
        <dbReference type="EMBL" id="MBA5629166.1"/>
    </source>
</evidence>
<evidence type="ECO:0000259" key="7">
    <source>
        <dbReference type="Pfam" id="PF14322"/>
    </source>
</evidence>
<evidence type="ECO:0000256" key="5">
    <source>
        <dbReference type="ARBA" id="ARBA00023237"/>
    </source>
</evidence>
<proteinExistence type="inferred from homology"/>
<protein>
    <submittedName>
        <fullName evidence="8">RagB/SusD family nutrient uptake outer membrane protein</fullName>
    </submittedName>
</protein>
<dbReference type="Pfam" id="PF14322">
    <property type="entry name" value="SusD-like_3"/>
    <property type="match status" value="1"/>
</dbReference>
<dbReference type="Gene3D" id="2.20.20.130">
    <property type="match status" value="1"/>
</dbReference>
<gene>
    <name evidence="8" type="ORF">HU137_05200</name>
</gene>
<comment type="subcellular location">
    <subcellularLocation>
        <location evidence="1">Cell outer membrane</location>
    </subcellularLocation>
</comment>
<keyword evidence="3" id="KW-0732">Signal</keyword>
<keyword evidence="5" id="KW-0998">Cell outer membrane</keyword>
<dbReference type="InterPro" id="IPR012944">
    <property type="entry name" value="SusD_RagB_dom"/>
</dbReference>
<sequence>MKKIIMSLGLIGLLGFQSCSEDEFLNYEPSSSAQVNEGTITNEEQLQTALLGVYDGLQSNFAYGNYYITSQELLTDNGFVIFENSNRFTDFYRYEHASVTGGSIANMWTIGYRVIARANFVLSYEGKIQGDASAAYFAEARALRALTLFNLVNYYARPYGTTDQDLGIPIPMAFESDQPIARSSVAEVYDEITTQLELAANLLPNLNERSRISKEAVYALLSRVYLYKKDYVKASQYADMAIPSVEIVSGDDLSSFYRNPLSAETLFGIDFTELDNPGANDAIFATWSTNRYGDTAATTEFYNLMSATDARTGLYELWDTNDVPQPYGVLKYQSVDDDIIVIRGSEVILNKIEALYFTDPTSALNELVDYVSTYRDPAYTFAGSGQALLDEILNQRRIELAFEGHRYFDMNRYQLDINKNGNCTANCEMPFSDYRRVFPIPLNEMNTNPALAGQQNPNY</sequence>
<dbReference type="GO" id="GO:0009279">
    <property type="term" value="C:cell outer membrane"/>
    <property type="evidence" value="ECO:0007669"/>
    <property type="project" value="UniProtKB-SubCell"/>
</dbReference>
<dbReference type="Proteomes" id="UP000552241">
    <property type="component" value="Unassembled WGS sequence"/>
</dbReference>
<dbReference type="EMBL" id="JACDZE010000001">
    <property type="protein sequence ID" value="MBA5629166.1"/>
    <property type="molecule type" value="Genomic_DNA"/>
</dbReference>
<dbReference type="InterPro" id="IPR011990">
    <property type="entry name" value="TPR-like_helical_dom_sf"/>
</dbReference>
<evidence type="ECO:0000256" key="3">
    <source>
        <dbReference type="ARBA" id="ARBA00022729"/>
    </source>
</evidence>
<dbReference type="RefSeq" id="WP_182042732.1">
    <property type="nucleotide sequence ID" value="NZ_JACDZE010000001.1"/>
</dbReference>
<accession>A0A838ZNB5</accession>
<evidence type="ECO:0000256" key="1">
    <source>
        <dbReference type="ARBA" id="ARBA00004442"/>
    </source>
</evidence>
<dbReference type="PROSITE" id="PS51257">
    <property type="entry name" value="PROKAR_LIPOPROTEIN"/>
    <property type="match status" value="1"/>
</dbReference>
<comment type="similarity">
    <text evidence="2">Belongs to the SusD family.</text>
</comment>
<dbReference type="InterPro" id="IPR033985">
    <property type="entry name" value="SusD-like_N"/>
</dbReference>
<dbReference type="Gene3D" id="1.25.40.390">
    <property type="match status" value="1"/>
</dbReference>
<keyword evidence="9" id="KW-1185">Reference proteome</keyword>
<feature type="domain" description="SusD-like N-terminal" evidence="7">
    <location>
        <begin position="23"/>
        <end position="226"/>
    </location>
</feature>